<dbReference type="InterPro" id="IPR027417">
    <property type="entry name" value="P-loop_NTPase"/>
</dbReference>
<dbReference type="SUPFAM" id="SSF52540">
    <property type="entry name" value="P-loop containing nucleoside triphosphate hydrolases"/>
    <property type="match status" value="2"/>
</dbReference>
<dbReference type="GO" id="GO:0016887">
    <property type="term" value="F:ATP hydrolysis activity"/>
    <property type="evidence" value="ECO:0007669"/>
    <property type="project" value="InterPro"/>
</dbReference>
<keyword evidence="4 6" id="KW-0067">ATP-binding</keyword>
<name>S5LUJ1_9MOLU</name>
<dbReference type="PANTHER" id="PTHR43776:SF7">
    <property type="entry name" value="D,D-DIPEPTIDE TRANSPORT ATP-BINDING PROTEIN DDPF-RELATED"/>
    <property type="match status" value="1"/>
</dbReference>
<dbReference type="InterPro" id="IPR013563">
    <property type="entry name" value="Oligopep_ABC_C"/>
</dbReference>
<keyword evidence="3" id="KW-0547">Nucleotide-binding</keyword>
<dbReference type="RefSeq" id="WP_020834603.1">
    <property type="nucleotide sequence ID" value="NC_021846.1"/>
</dbReference>
<sequence>MSNREELLNVRDIVVQFRNRSKKNTAVSNVSFDIYKGEVFGLVGESGSGKTTIGRAIAGVQQLKDGAIYLESQIIAGTPTSLFKLNKKITKKLKEMNLKIDSLLLLFNEFIELIDIKLISDDYYLEKISEEKIKNALKFLEQKNKILVLLISKNLKAINSILINFDRINKFIMNIDSYIPEVPKELEKAIISKNNETKNSVIFVKDNLVSSYEYLLNILELFKEMLSKSNNLESISNSYLIRILENIKSVSNFFTNIVENYKKIVNLEEQNLALSSPLRKRNKISKKYYDLVFIRRELFYEEILKQLNLLLKSNISDNKEIEKLNFYLKDFWSKSNMNLASINKIFKLINKNNYTQNQINSLLNSLKQTEFELSLKSFLYNNSKVDLLKLKEYKKEYEYILKIIKNDILKDEESIQSYLNWKPEKKLLEGLEKEEILKFINFLELPSIDELVTNSFLFRKRIKKEKWMNRKNTQVIFQDPGSSLNDKMSISEILSEGIDNFSFLYKSKEAKQEFLEKYNAVYENKITLKDIKSSKIKNDLILELIKSVGLSEEHLSRYPHEFSGGQKQRIGIARALSLKPKIIIADEPISALDVSIRAQVLNLFKKFREQFDLTYLFITHDLSVVKYFADRIAVIYKGKIVELAESEELFKNPLHPYTKSLLSAIPIPDPDLSQNRKLLVYNYEKEHFDYEIDIPYFKEVSKNHFVYGNQREFKKMRNSKNL</sequence>
<accession>S5LUJ1</accession>
<dbReference type="GO" id="GO:0015833">
    <property type="term" value="P:peptide transport"/>
    <property type="evidence" value="ECO:0007669"/>
    <property type="project" value="InterPro"/>
</dbReference>
<evidence type="ECO:0000256" key="3">
    <source>
        <dbReference type="ARBA" id="ARBA00022741"/>
    </source>
</evidence>
<evidence type="ECO:0000256" key="2">
    <source>
        <dbReference type="ARBA" id="ARBA00022448"/>
    </source>
</evidence>
<dbReference type="eggNOG" id="COG4608">
    <property type="taxonomic scope" value="Bacteria"/>
</dbReference>
<dbReference type="STRING" id="1276220.STAIW_v1c08780"/>
<dbReference type="InterPro" id="IPR003439">
    <property type="entry name" value="ABC_transporter-like_ATP-bd"/>
</dbReference>
<dbReference type="Pfam" id="PF00005">
    <property type="entry name" value="ABC_tran"/>
    <property type="match status" value="2"/>
</dbReference>
<keyword evidence="2" id="KW-0813">Transport</keyword>
<dbReference type="GO" id="GO:0055085">
    <property type="term" value="P:transmembrane transport"/>
    <property type="evidence" value="ECO:0007669"/>
    <property type="project" value="UniProtKB-ARBA"/>
</dbReference>
<organism evidence="6 7">
    <name type="scientific">Spiroplasma taiwanense CT-1</name>
    <dbReference type="NCBI Taxonomy" id="1276220"/>
    <lineage>
        <taxon>Bacteria</taxon>
        <taxon>Bacillati</taxon>
        <taxon>Mycoplasmatota</taxon>
        <taxon>Mollicutes</taxon>
        <taxon>Entomoplasmatales</taxon>
        <taxon>Spiroplasmataceae</taxon>
        <taxon>Spiroplasma</taxon>
    </lineage>
</organism>
<dbReference type="InterPro" id="IPR003593">
    <property type="entry name" value="AAA+_ATPase"/>
</dbReference>
<dbReference type="InterPro" id="IPR050319">
    <property type="entry name" value="ABC_transp_ATP-bind"/>
</dbReference>
<dbReference type="Gene3D" id="3.40.50.300">
    <property type="entry name" value="P-loop containing nucleotide triphosphate hydrolases"/>
    <property type="match status" value="2"/>
</dbReference>
<dbReference type="NCBIfam" id="NF043078">
    <property type="entry name" value="MMSYN1_0168"/>
    <property type="match status" value="1"/>
</dbReference>
<evidence type="ECO:0000259" key="5">
    <source>
        <dbReference type="PROSITE" id="PS50893"/>
    </source>
</evidence>
<dbReference type="KEGG" id="stai:STAIW_v1c08780"/>
<keyword evidence="7" id="KW-1185">Reference proteome</keyword>
<evidence type="ECO:0000313" key="6">
    <source>
        <dbReference type="EMBL" id="AGR41464.1"/>
    </source>
</evidence>
<dbReference type="Proteomes" id="UP000014984">
    <property type="component" value="Chromosome"/>
</dbReference>
<evidence type="ECO:0000256" key="4">
    <source>
        <dbReference type="ARBA" id="ARBA00022840"/>
    </source>
</evidence>
<dbReference type="CDD" id="cd03257">
    <property type="entry name" value="ABC_NikE_OppD_transporters"/>
    <property type="match status" value="1"/>
</dbReference>
<comment type="similarity">
    <text evidence="1">Belongs to the ABC transporter superfamily.</text>
</comment>
<dbReference type="PATRIC" id="fig|1276220.3.peg.895"/>
<reference evidence="6 7" key="1">
    <citation type="journal article" date="2013" name="Genome Biol. Evol.">
        <title>Comparison of metabolic capacities and inference of gene content evolution in mosquito-associated Spiroplasma diminutum and S. taiwanense.</title>
        <authorList>
            <person name="Lo W.S."/>
            <person name="Ku C."/>
            <person name="Chen L.L."/>
            <person name="Chang T.H."/>
            <person name="Kuo C.H."/>
        </authorList>
    </citation>
    <scope>NUCLEOTIDE SEQUENCE [LARGE SCALE GENOMIC DNA]</scope>
    <source>
        <strain evidence="6">CT-1</strain>
    </source>
</reference>
<dbReference type="PROSITE" id="PS00211">
    <property type="entry name" value="ABC_TRANSPORTER_1"/>
    <property type="match status" value="1"/>
</dbReference>
<dbReference type="PROSITE" id="PS50893">
    <property type="entry name" value="ABC_TRANSPORTER_2"/>
    <property type="match status" value="1"/>
</dbReference>
<feature type="domain" description="ABC transporter" evidence="5">
    <location>
        <begin position="8"/>
        <end position="662"/>
    </location>
</feature>
<dbReference type="AlphaFoldDB" id="S5LUJ1"/>
<dbReference type="EMBL" id="CP005074">
    <property type="protein sequence ID" value="AGR41464.1"/>
    <property type="molecule type" value="Genomic_DNA"/>
</dbReference>
<dbReference type="HOGENOM" id="CLU_000604_73_4_14"/>
<dbReference type="PANTHER" id="PTHR43776">
    <property type="entry name" value="TRANSPORT ATP-BINDING PROTEIN"/>
    <property type="match status" value="1"/>
</dbReference>
<evidence type="ECO:0000256" key="1">
    <source>
        <dbReference type="ARBA" id="ARBA00005417"/>
    </source>
</evidence>
<dbReference type="InterPro" id="IPR017871">
    <property type="entry name" value="ABC_transporter-like_CS"/>
</dbReference>
<protein>
    <submittedName>
        <fullName evidence="6">Oligopeptide ABC transporter ATP-binding protein</fullName>
    </submittedName>
</protein>
<dbReference type="SMART" id="SM00382">
    <property type="entry name" value="AAA"/>
    <property type="match status" value="1"/>
</dbReference>
<dbReference type="Pfam" id="PF08352">
    <property type="entry name" value="oligo_HPY"/>
    <property type="match status" value="1"/>
</dbReference>
<gene>
    <name evidence="6" type="primary">oppF</name>
    <name evidence="6" type="ORF">STAIW_v1c08780</name>
</gene>
<dbReference type="GO" id="GO:0005524">
    <property type="term" value="F:ATP binding"/>
    <property type="evidence" value="ECO:0007669"/>
    <property type="project" value="UniProtKB-KW"/>
</dbReference>
<proteinExistence type="inferred from homology"/>
<evidence type="ECO:0000313" key="7">
    <source>
        <dbReference type="Proteomes" id="UP000014984"/>
    </source>
</evidence>